<dbReference type="AlphaFoldDB" id="A0AAD7EBB3"/>
<evidence type="ECO:0000256" key="1">
    <source>
        <dbReference type="SAM" id="MobiDB-lite"/>
    </source>
</evidence>
<accession>A0AAD7EBB3</accession>
<evidence type="ECO:0000313" key="2">
    <source>
        <dbReference type="EMBL" id="KAJ7307673.1"/>
    </source>
</evidence>
<sequence>MASPWHMEPRLRLLKTPPPTRGNREVDDLHGRRFFLGKVASIRLEKGRSREMILLFFHSELGPIPPNSAESWAIGLNHSVQYRYVGIRTISMRWDIGGQSPKSALGKLPMLFDWLFDSGPVSGISGFVRIKYLRYRRRQNVWIVCGWRVACVRSKWDYGRSFDAAGICRLRFSLGSEFDAAWKLQGTFGGRKINLRQKPCRVDGSDASTFRDCGVSIKNPSPTVGKHHDFTTWKGCVEYVKDMRDMWKKTHQCAKDVREIETSTLLTIKAENQRKSGENIRDCDEICDALGSQSAARAGHRKYTVSYEALASV</sequence>
<proteinExistence type="predicted"/>
<keyword evidence="3" id="KW-1185">Reference proteome</keyword>
<feature type="region of interest" description="Disordered" evidence="1">
    <location>
        <begin position="1"/>
        <end position="25"/>
    </location>
</feature>
<evidence type="ECO:0000313" key="3">
    <source>
        <dbReference type="Proteomes" id="UP001218218"/>
    </source>
</evidence>
<name>A0AAD7EBB3_9AGAR</name>
<dbReference type="Proteomes" id="UP001218218">
    <property type="component" value="Unassembled WGS sequence"/>
</dbReference>
<comment type="caution">
    <text evidence="2">The sequence shown here is derived from an EMBL/GenBank/DDBJ whole genome shotgun (WGS) entry which is preliminary data.</text>
</comment>
<reference evidence="2" key="1">
    <citation type="submission" date="2023-03" db="EMBL/GenBank/DDBJ databases">
        <title>Massive genome expansion in bonnet fungi (Mycena s.s.) driven by repeated elements and novel gene families across ecological guilds.</title>
        <authorList>
            <consortium name="Lawrence Berkeley National Laboratory"/>
            <person name="Harder C.B."/>
            <person name="Miyauchi S."/>
            <person name="Viragh M."/>
            <person name="Kuo A."/>
            <person name="Thoen E."/>
            <person name="Andreopoulos B."/>
            <person name="Lu D."/>
            <person name="Skrede I."/>
            <person name="Drula E."/>
            <person name="Henrissat B."/>
            <person name="Morin E."/>
            <person name="Kohler A."/>
            <person name="Barry K."/>
            <person name="LaButti K."/>
            <person name="Morin E."/>
            <person name="Salamov A."/>
            <person name="Lipzen A."/>
            <person name="Mereny Z."/>
            <person name="Hegedus B."/>
            <person name="Baldrian P."/>
            <person name="Stursova M."/>
            <person name="Weitz H."/>
            <person name="Taylor A."/>
            <person name="Grigoriev I.V."/>
            <person name="Nagy L.G."/>
            <person name="Martin F."/>
            <person name="Kauserud H."/>
        </authorList>
    </citation>
    <scope>NUCLEOTIDE SEQUENCE</scope>
    <source>
        <strain evidence="2">CBHHK002</strain>
    </source>
</reference>
<dbReference type="EMBL" id="JARIHO010000088">
    <property type="protein sequence ID" value="KAJ7307673.1"/>
    <property type="molecule type" value="Genomic_DNA"/>
</dbReference>
<protein>
    <submittedName>
        <fullName evidence="2">Uncharacterized protein</fullName>
    </submittedName>
</protein>
<gene>
    <name evidence="2" type="ORF">DFH08DRAFT_1051542</name>
</gene>
<organism evidence="2 3">
    <name type="scientific">Mycena albidolilacea</name>
    <dbReference type="NCBI Taxonomy" id="1033008"/>
    <lineage>
        <taxon>Eukaryota</taxon>
        <taxon>Fungi</taxon>
        <taxon>Dikarya</taxon>
        <taxon>Basidiomycota</taxon>
        <taxon>Agaricomycotina</taxon>
        <taxon>Agaricomycetes</taxon>
        <taxon>Agaricomycetidae</taxon>
        <taxon>Agaricales</taxon>
        <taxon>Marasmiineae</taxon>
        <taxon>Mycenaceae</taxon>
        <taxon>Mycena</taxon>
    </lineage>
</organism>